<keyword evidence="1" id="KW-0732">Signal</keyword>
<gene>
    <name evidence="2" type="ORF">CIB95_01320</name>
</gene>
<dbReference type="Proteomes" id="UP000217083">
    <property type="component" value="Unassembled WGS sequence"/>
</dbReference>
<name>A0A263BWW3_9BACI</name>
<accession>A0A263BWW3</accession>
<dbReference type="PROSITE" id="PS51257">
    <property type="entry name" value="PROKAR_LIPOPROTEIN"/>
    <property type="match status" value="1"/>
</dbReference>
<evidence type="ECO:0008006" key="4">
    <source>
        <dbReference type="Google" id="ProtNLM"/>
    </source>
</evidence>
<dbReference type="AlphaFoldDB" id="A0A263BWW3"/>
<evidence type="ECO:0000313" key="2">
    <source>
        <dbReference type="EMBL" id="OZM58241.1"/>
    </source>
</evidence>
<sequence>MKKLIKVSTLLFFLTLLPLLASCGTSDKTGNTNDMPITLKNQDGQEVQVPIDNKPTVIFFFTTHT</sequence>
<organism evidence="2 3">
    <name type="scientific">Lottiidibacillus patelloidae</name>
    <dbReference type="NCBI Taxonomy" id="2670334"/>
    <lineage>
        <taxon>Bacteria</taxon>
        <taxon>Bacillati</taxon>
        <taxon>Bacillota</taxon>
        <taxon>Bacilli</taxon>
        <taxon>Bacillales</taxon>
        <taxon>Bacillaceae</taxon>
        <taxon>Lottiidibacillus</taxon>
    </lineage>
</organism>
<feature type="signal peptide" evidence="1">
    <location>
        <begin position="1"/>
        <end position="21"/>
    </location>
</feature>
<keyword evidence="3" id="KW-1185">Reference proteome</keyword>
<comment type="caution">
    <text evidence="2">The sequence shown here is derived from an EMBL/GenBank/DDBJ whole genome shotgun (WGS) entry which is preliminary data.</text>
</comment>
<evidence type="ECO:0000256" key="1">
    <source>
        <dbReference type="SAM" id="SignalP"/>
    </source>
</evidence>
<dbReference type="RefSeq" id="WP_094920800.1">
    <property type="nucleotide sequence ID" value="NZ_NPIA01000001.1"/>
</dbReference>
<proteinExistence type="predicted"/>
<evidence type="ECO:0000313" key="3">
    <source>
        <dbReference type="Proteomes" id="UP000217083"/>
    </source>
</evidence>
<protein>
    <recommendedName>
        <fullName evidence="4">Alkyl hydroperoxide reductase subunit C/ Thiol specific antioxidant domain-containing protein</fullName>
    </recommendedName>
</protein>
<reference evidence="2 3" key="2">
    <citation type="submission" date="2017-09" db="EMBL/GenBank/DDBJ databases">
        <title>Bacillus patelloidae sp. nov., isolated from the intestinal tract of a marine limpet.</title>
        <authorList>
            <person name="Liu R."/>
            <person name="Dong C."/>
            <person name="Shao Z."/>
        </authorList>
    </citation>
    <scope>NUCLEOTIDE SEQUENCE [LARGE SCALE GENOMIC DNA]</scope>
    <source>
        <strain evidence="2 3">SA5d-4</strain>
    </source>
</reference>
<feature type="chain" id="PRO_5012537408" description="Alkyl hydroperoxide reductase subunit C/ Thiol specific antioxidant domain-containing protein" evidence="1">
    <location>
        <begin position="22"/>
        <end position="65"/>
    </location>
</feature>
<dbReference type="EMBL" id="NPIA01000001">
    <property type="protein sequence ID" value="OZM58241.1"/>
    <property type="molecule type" value="Genomic_DNA"/>
</dbReference>
<reference evidence="3" key="1">
    <citation type="submission" date="2017-08" db="EMBL/GenBank/DDBJ databases">
        <authorList>
            <person name="Huang Z."/>
        </authorList>
    </citation>
    <scope>NUCLEOTIDE SEQUENCE [LARGE SCALE GENOMIC DNA]</scope>
    <source>
        <strain evidence="3">SA5d-4</strain>
    </source>
</reference>